<comment type="caution">
    <text evidence="2">The sequence shown here is derived from an EMBL/GenBank/DDBJ whole genome shotgun (WGS) entry which is preliminary data.</text>
</comment>
<gene>
    <name evidence="3" type="ORF">ABMA27_011913</name>
    <name evidence="2" type="ORF">ABMA28_012177</name>
</gene>
<dbReference type="Proteomes" id="UP001549921">
    <property type="component" value="Unassembled WGS sequence"/>
</dbReference>
<evidence type="ECO:0000313" key="3">
    <source>
        <dbReference type="EMBL" id="KAL0895895.1"/>
    </source>
</evidence>
<evidence type="ECO:0000313" key="5">
    <source>
        <dbReference type="Proteomes" id="UP001549921"/>
    </source>
</evidence>
<keyword evidence="4" id="KW-1185">Reference proteome</keyword>
<keyword evidence="1" id="KW-0472">Membrane</keyword>
<protein>
    <submittedName>
        <fullName evidence="2">Uncharacterized protein</fullName>
    </submittedName>
</protein>
<dbReference type="Proteomes" id="UP001549920">
    <property type="component" value="Unassembled WGS sequence"/>
</dbReference>
<dbReference type="AlphaFoldDB" id="A0ABD0TLX0"/>
<evidence type="ECO:0000313" key="4">
    <source>
        <dbReference type="Proteomes" id="UP001549920"/>
    </source>
</evidence>
<accession>A0ABD0TLX0</accession>
<dbReference type="EMBL" id="JBEDNZ010000003">
    <property type="protein sequence ID" value="KAL0850347.1"/>
    <property type="molecule type" value="Genomic_DNA"/>
</dbReference>
<organism evidence="2 5">
    <name type="scientific">Loxostege sticticalis</name>
    <name type="common">Beet webworm moth</name>
    <dbReference type="NCBI Taxonomy" id="481309"/>
    <lineage>
        <taxon>Eukaryota</taxon>
        <taxon>Metazoa</taxon>
        <taxon>Ecdysozoa</taxon>
        <taxon>Arthropoda</taxon>
        <taxon>Hexapoda</taxon>
        <taxon>Insecta</taxon>
        <taxon>Pterygota</taxon>
        <taxon>Neoptera</taxon>
        <taxon>Endopterygota</taxon>
        <taxon>Lepidoptera</taxon>
        <taxon>Glossata</taxon>
        <taxon>Ditrysia</taxon>
        <taxon>Pyraloidea</taxon>
        <taxon>Crambidae</taxon>
        <taxon>Pyraustinae</taxon>
        <taxon>Loxostege</taxon>
    </lineage>
</organism>
<evidence type="ECO:0000313" key="2">
    <source>
        <dbReference type="EMBL" id="KAL0850347.1"/>
    </source>
</evidence>
<keyword evidence="1" id="KW-1133">Transmembrane helix</keyword>
<dbReference type="EMBL" id="JBEUOH010000003">
    <property type="protein sequence ID" value="KAL0895895.1"/>
    <property type="molecule type" value="Genomic_DNA"/>
</dbReference>
<name>A0ABD0TLX0_LOXSC</name>
<reference evidence="4 5" key="1">
    <citation type="submission" date="2024-06" db="EMBL/GenBank/DDBJ databases">
        <title>A chromosome-level genome assembly of beet webworm, Loxostege sticticalis.</title>
        <authorList>
            <person name="Zhang Y."/>
        </authorList>
    </citation>
    <scope>NUCLEOTIDE SEQUENCE [LARGE SCALE GENOMIC DNA]</scope>
    <source>
        <strain evidence="3">AQ026</strain>
        <strain evidence="2">AQ028</strain>
        <tissue evidence="2">Male pupae</tissue>
        <tissue evidence="3">Whole body</tissue>
    </source>
</reference>
<sequence>MEQGIATSDGTDHKRVYILITLNVLGVIACFFTLIVLILWALQVIFPEPIISPLLTQFLHKRFIYRKRISVSVREWNGLDDIFQ</sequence>
<keyword evidence="1" id="KW-0812">Transmembrane</keyword>
<feature type="transmembrane region" description="Helical" evidence="1">
    <location>
        <begin position="16"/>
        <end position="42"/>
    </location>
</feature>
<proteinExistence type="predicted"/>
<evidence type="ECO:0000256" key="1">
    <source>
        <dbReference type="SAM" id="Phobius"/>
    </source>
</evidence>